<dbReference type="RefSeq" id="WP_145386111.1">
    <property type="nucleotide sequence ID" value="NZ_CP037423.1"/>
</dbReference>
<reference evidence="1 2" key="1">
    <citation type="submission" date="2019-03" db="EMBL/GenBank/DDBJ databases">
        <title>Deep-cultivation of Planctomycetes and their phenomic and genomic characterization uncovers novel biology.</title>
        <authorList>
            <person name="Wiegand S."/>
            <person name="Jogler M."/>
            <person name="Boedeker C."/>
            <person name="Pinto D."/>
            <person name="Vollmers J."/>
            <person name="Rivas-Marin E."/>
            <person name="Kohn T."/>
            <person name="Peeters S.H."/>
            <person name="Heuer A."/>
            <person name="Rast P."/>
            <person name="Oberbeckmann S."/>
            <person name="Bunk B."/>
            <person name="Jeske O."/>
            <person name="Meyerdierks A."/>
            <person name="Storesund J.E."/>
            <person name="Kallscheuer N."/>
            <person name="Luecker S."/>
            <person name="Lage O.M."/>
            <person name="Pohl T."/>
            <person name="Merkel B.J."/>
            <person name="Hornburger P."/>
            <person name="Mueller R.-W."/>
            <person name="Bruemmer F."/>
            <person name="Labrenz M."/>
            <person name="Spormann A.M."/>
            <person name="Op den Camp H."/>
            <person name="Overmann J."/>
            <person name="Amann R."/>
            <person name="Jetten M.S.M."/>
            <person name="Mascher T."/>
            <person name="Medema M.H."/>
            <person name="Devos D.P."/>
            <person name="Kaster A.-K."/>
            <person name="Ovreas L."/>
            <person name="Rohde M."/>
            <person name="Galperin M.Y."/>
            <person name="Jogler C."/>
        </authorList>
    </citation>
    <scope>NUCLEOTIDE SEQUENCE [LARGE SCALE GENOMIC DNA]</scope>
    <source>
        <strain evidence="1 2">Enr13</strain>
    </source>
</reference>
<name>A0A518HNR8_9BACT</name>
<sequence>MAQGNKPTHRINLKSVSAAVFANTTGEGKTFYSVQFDRSYRDGEQWKHTKSFGRDDLLLLSKAADMAHTWIHEQESSAMPSSQSPEPS</sequence>
<evidence type="ECO:0000313" key="2">
    <source>
        <dbReference type="Proteomes" id="UP000319004"/>
    </source>
</evidence>
<dbReference type="EMBL" id="CP037423">
    <property type="protein sequence ID" value="QDV42488.1"/>
    <property type="molecule type" value="Genomic_DNA"/>
</dbReference>
<dbReference type="Proteomes" id="UP000319004">
    <property type="component" value="Chromosome"/>
</dbReference>
<accession>A0A518HNR8</accession>
<keyword evidence="2" id="KW-1185">Reference proteome</keyword>
<dbReference type="KEGG" id="snep:Enr13x_23360"/>
<evidence type="ECO:0000313" key="1">
    <source>
        <dbReference type="EMBL" id="QDV42488.1"/>
    </source>
</evidence>
<protein>
    <submittedName>
        <fullName evidence="1">Uncharacterized protein</fullName>
    </submittedName>
</protein>
<proteinExistence type="predicted"/>
<dbReference type="OrthoDB" id="9797435at2"/>
<gene>
    <name evidence="1" type="ORF">Enr13x_23360</name>
</gene>
<organism evidence="1 2">
    <name type="scientific">Stieleria neptunia</name>
    <dbReference type="NCBI Taxonomy" id="2527979"/>
    <lineage>
        <taxon>Bacteria</taxon>
        <taxon>Pseudomonadati</taxon>
        <taxon>Planctomycetota</taxon>
        <taxon>Planctomycetia</taxon>
        <taxon>Pirellulales</taxon>
        <taxon>Pirellulaceae</taxon>
        <taxon>Stieleria</taxon>
    </lineage>
</organism>
<dbReference type="AlphaFoldDB" id="A0A518HNR8"/>